<feature type="region of interest" description="Disordered" evidence="5">
    <location>
        <begin position="1"/>
        <end position="20"/>
    </location>
</feature>
<dbReference type="PANTHER" id="PTHR12920:SF4">
    <property type="entry name" value="GEO03726P1"/>
    <property type="match status" value="1"/>
</dbReference>
<keyword evidence="7" id="KW-1185">Reference proteome</keyword>
<proteinExistence type="predicted"/>
<dbReference type="GO" id="GO:0003712">
    <property type="term" value="F:transcription coregulator activity"/>
    <property type="evidence" value="ECO:0007669"/>
    <property type="project" value="TreeGrafter"/>
</dbReference>
<reference evidence="8" key="1">
    <citation type="submission" date="2022-11" db="UniProtKB">
        <authorList>
            <consortium name="WormBaseParasite"/>
        </authorList>
    </citation>
    <scope>IDENTIFICATION</scope>
</reference>
<name>A0A915CPU3_9BILA</name>
<feature type="domain" description="RanBP2-type" evidence="6">
    <location>
        <begin position="80"/>
        <end position="109"/>
    </location>
</feature>
<evidence type="ECO:0000313" key="8">
    <source>
        <dbReference type="WBParaSite" id="jg11308"/>
    </source>
</evidence>
<evidence type="ECO:0000259" key="6">
    <source>
        <dbReference type="PROSITE" id="PS50199"/>
    </source>
</evidence>
<feature type="compositionally biased region" description="Low complexity" evidence="5">
    <location>
        <begin position="151"/>
        <end position="171"/>
    </location>
</feature>
<dbReference type="PROSITE" id="PS01358">
    <property type="entry name" value="ZF_RANBP2_1"/>
    <property type="match status" value="1"/>
</dbReference>
<dbReference type="Pfam" id="PF00641">
    <property type="entry name" value="Zn_ribbon_RanBP"/>
    <property type="match status" value="1"/>
</dbReference>
<feature type="region of interest" description="Disordered" evidence="5">
    <location>
        <begin position="143"/>
        <end position="171"/>
    </location>
</feature>
<dbReference type="InterPro" id="IPR036443">
    <property type="entry name" value="Znf_RanBP2_sf"/>
</dbReference>
<dbReference type="GO" id="GO:0005634">
    <property type="term" value="C:nucleus"/>
    <property type="evidence" value="ECO:0007669"/>
    <property type="project" value="TreeGrafter"/>
</dbReference>
<dbReference type="WBParaSite" id="jg11308">
    <property type="protein sequence ID" value="jg11308"/>
    <property type="gene ID" value="jg11308"/>
</dbReference>
<dbReference type="AlphaFoldDB" id="A0A915CPU3"/>
<protein>
    <submittedName>
        <fullName evidence="8">RanBP2-type domain-containing protein</fullName>
    </submittedName>
</protein>
<dbReference type="InterPro" id="IPR039958">
    <property type="entry name" value="RYBP/YAF2"/>
</dbReference>
<evidence type="ECO:0000256" key="5">
    <source>
        <dbReference type="SAM" id="MobiDB-lite"/>
    </source>
</evidence>
<accession>A0A915CPU3</accession>
<evidence type="ECO:0000256" key="1">
    <source>
        <dbReference type="ARBA" id="ARBA00022723"/>
    </source>
</evidence>
<dbReference type="InterPro" id="IPR001876">
    <property type="entry name" value="Znf_RanBP2"/>
</dbReference>
<evidence type="ECO:0000256" key="2">
    <source>
        <dbReference type="ARBA" id="ARBA00022771"/>
    </source>
</evidence>
<dbReference type="Gene3D" id="4.10.1060.10">
    <property type="entry name" value="Zinc finger, RanBP2-type"/>
    <property type="match status" value="1"/>
</dbReference>
<organism evidence="7 8">
    <name type="scientific">Ditylenchus dipsaci</name>
    <dbReference type="NCBI Taxonomy" id="166011"/>
    <lineage>
        <taxon>Eukaryota</taxon>
        <taxon>Metazoa</taxon>
        <taxon>Ecdysozoa</taxon>
        <taxon>Nematoda</taxon>
        <taxon>Chromadorea</taxon>
        <taxon>Rhabditida</taxon>
        <taxon>Tylenchina</taxon>
        <taxon>Tylenchomorpha</taxon>
        <taxon>Sphaerularioidea</taxon>
        <taxon>Anguinidae</taxon>
        <taxon>Anguininae</taxon>
        <taxon>Ditylenchus</taxon>
    </lineage>
</organism>
<dbReference type="PANTHER" id="PTHR12920">
    <property type="entry name" value="RYBP AND YAF2-RELATED"/>
    <property type="match status" value="1"/>
</dbReference>
<dbReference type="SUPFAM" id="SSF90209">
    <property type="entry name" value="Ran binding protein zinc finger-like"/>
    <property type="match status" value="1"/>
</dbReference>
<sequence length="212" mass="23937">MKKKKKMRKTNTYSRLAKPLDKTLREDPHTLLVLELVKKLEEKSAARISKSTVAAVAINRYGQSLNYQKEQEKEKEEEFEPDSWECSVCTYRNQFAAFKCEICDTRKGTSTRKPRLNPSVVQQQTLVQTMAVQQTLAGQQIALKRQASRNSPESSASMPTTSTTTVPAEDPVKLAAQNRLNARLLKRKPVQFRDVLVVRSAAKKKQVTANGV</sequence>
<dbReference type="Proteomes" id="UP000887574">
    <property type="component" value="Unplaced"/>
</dbReference>
<dbReference type="PROSITE" id="PS50199">
    <property type="entry name" value="ZF_RANBP2_2"/>
    <property type="match status" value="1"/>
</dbReference>
<keyword evidence="1" id="KW-0479">Metal-binding</keyword>
<keyword evidence="3" id="KW-0862">Zinc</keyword>
<dbReference type="GO" id="GO:0003677">
    <property type="term" value="F:DNA binding"/>
    <property type="evidence" value="ECO:0007669"/>
    <property type="project" value="TreeGrafter"/>
</dbReference>
<evidence type="ECO:0000313" key="7">
    <source>
        <dbReference type="Proteomes" id="UP000887574"/>
    </source>
</evidence>
<keyword evidence="2 4" id="KW-0863">Zinc-finger</keyword>
<evidence type="ECO:0000256" key="4">
    <source>
        <dbReference type="PROSITE-ProRule" id="PRU00322"/>
    </source>
</evidence>
<evidence type="ECO:0000256" key="3">
    <source>
        <dbReference type="ARBA" id="ARBA00022833"/>
    </source>
</evidence>
<dbReference type="SMART" id="SM00547">
    <property type="entry name" value="ZnF_RBZ"/>
    <property type="match status" value="1"/>
</dbReference>
<dbReference type="GO" id="GO:0045893">
    <property type="term" value="P:positive regulation of DNA-templated transcription"/>
    <property type="evidence" value="ECO:0007669"/>
    <property type="project" value="InterPro"/>
</dbReference>
<dbReference type="GO" id="GO:0008270">
    <property type="term" value="F:zinc ion binding"/>
    <property type="evidence" value="ECO:0007669"/>
    <property type="project" value="UniProtKB-KW"/>
</dbReference>